<dbReference type="GO" id="GO:0003735">
    <property type="term" value="F:structural constituent of ribosome"/>
    <property type="evidence" value="ECO:0007669"/>
    <property type="project" value="InterPro"/>
</dbReference>
<dbReference type="PANTHER" id="PTHR21011">
    <property type="entry name" value="MITOCHONDRIAL 28S RIBOSOMAL PROTEIN S6"/>
    <property type="match status" value="1"/>
</dbReference>
<evidence type="ECO:0000313" key="3">
    <source>
        <dbReference type="EMBL" id="GBG59463.1"/>
    </source>
</evidence>
<dbReference type="HAMAP" id="MF_00360">
    <property type="entry name" value="Ribosomal_bS6"/>
    <property type="match status" value="1"/>
</dbReference>
<feature type="compositionally biased region" description="Acidic residues" evidence="2">
    <location>
        <begin position="323"/>
        <end position="339"/>
    </location>
</feature>
<gene>
    <name evidence="3" type="ORF">CBR_g38487</name>
</gene>
<dbReference type="GO" id="GO:0005737">
    <property type="term" value="C:cytoplasm"/>
    <property type="evidence" value="ECO:0007669"/>
    <property type="project" value="UniProtKB-ARBA"/>
</dbReference>
<protein>
    <recommendedName>
        <fullName evidence="5">30S ribosomal protein S6</fullName>
    </recommendedName>
</protein>
<dbReference type="InterPro" id="IPR020814">
    <property type="entry name" value="Ribosomal_S6_plastid/chlpt"/>
</dbReference>
<dbReference type="InterPro" id="IPR000529">
    <property type="entry name" value="Ribosomal_bS6"/>
</dbReference>
<reference evidence="3 4" key="1">
    <citation type="journal article" date="2018" name="Cell">
        <title>The Chara Genome: Secondary Complexity and Implications for Plant Terrestrialization.</title>
        <authorList>
            <person name="Nishiyama T."/>
            <person name="Sakayama H."/>
            <person name="Vries J.D."/>
            <person name="Buschmann H."/>
            <person name="Saint-Marcoux D."/>
            <person name="Ullrich K.K."/>
            <person name="Haas F.B."/>
            <person name="Vanderstraeten L."/>
            <person name="Becker D."/>
            <person name="Lang D."/>
            <person name="Vosolsobe S."/>
            <person name="Rombauts S."/>
            <person name="Wilhelmsson P.K.I."/>
            <person name="Janitza P."/>
            <person name="Kern R."/>
            <person name="Heyl A."/>
            <person name="Rumpler F."/>
            <person name="Villalobos L.I.A.C."/>
            <person name="Clay J.M."/>
            <person name="Skokan R."/>
            <person name="Toyoda A."/>
            <person name="Suzuki Y."/>
            <person name="Kagoshima H."/>
            <person name="Schijlen E."/>
            <person name="Tajeshwar N."/>
            <person name="Catarino B."/>
            <person name="Hetherington A.J."/>
            <person name="Saltykova A."/>
            <person name="Bonnot C."/>
            <person name="Breuninger H."/>
            <person name="Symeonidi A."/>
            <person name="Radhakrishnan G.V."/>
            <person name="Van Nieuwerburgh F."/>
            <person name="Deforce D."/>
            <person name="Chang C."/>
            <person name="Karol K.G."/>
            <person name="Hedrich R."/>
            <person name="Ulvskov P."/>
            <person name="Glockner G."/>
            <person name="Delwiche C.F."/>
            <person name="Petrasek J."/>
            <person name="Van de Peer Y."/>
            <person name="Friml J."/>
            <person name="Beilby M."/>
            <person name="Dolan L."/>
            <person name="Kohara Y."/>
            <person name="Sugano S."/>
            <person name="Fujiyama A."/>
            <person name="Delaux P.-M."/>
            <person name="Quint M."/>
            <person name="TheiBen G."/>
            <person name="Hagemann M."/>
            <person name="Harholt J."/>
            <person name="Dunand C."/>
            <person name="Zachgo S."/>
            <person name="Langdale J."/>
            <person name="Maumus F."/>
            <person name="Straeten D.V.D."/>
            <person name="Gould S.B."/>
            <person name="Rensing S.A."/>
        </authorList>
    </citation>
    <scope>NUCLEOTIDE SEQUENCE [LARGE SCALE GENOMIC DNA]</scope>
    <source>
        <strain evidence="3 4">S276</strain>
    </source>
</reference>
<proteinExistence type="inferred from homology"/>
<dbReference type="Gramene" id="GBG59463">
    <property type="protein sequence ID" value="GBG59463"/>
    <property type="gene ID" value="CBR_g38487"/>
</dbReference>
<dbReference type="Pfam" id="PF01250">
    <property type="entry name" value="Ribosomal_S6"/>
    <property type="match status" value="1"/>
</dbReference>
<name>A0A388JNX9_CHABU</name>
<dbReference type="NCBIfam" id="TIGR00166">
    <property type="entry name" value="S6"/>
    <property type="match status" value="1"/>
</dbReference>
<dbReference type="GO" id="GO:0015935">
    <property type="term" value="C:small ribosomal subunit"/>
    <property type="evidence" value="ECO:0007669"/>
    <property type="project" value="TreeGrafter"/>
</dbReference>
<comment type="similarity">
    <text evidence="1">Belongs to the bacterial ribosomal protein bS6 family.</text>
</comment>
<dbReference type="GO" id="GO:0070181">
    <property type="term" value="F:small ribosomal subunit rRNA binding"/>
    <property type="evidence" value="ECO:0007669"/>
    <property type="project" value="TreeGrafter"/>
</dbReference>
<evidence type="ECO:0000256" key="1">
    <source>
        <dbReference type="ARBA" id="ARBA00009512"/>
    </source>
</evidence>
<dbReference type="EMBL" id="BFEA01000004">
    <property type="protein sequence ID" value="GBG59463.1"/>
    <property type="molecule type" value="Genomic_DNA"/>
</dbReference>
<sequence length="356" mass="39804">MARLVPAVAAAGTVAGGACSKQPGLFRCWSFGDGGGRPAGNGGSAAPQQQKQLLHMSPVVVGGQRGYGGRRAACSACCSSFLTRRNSIRVADSRGSENVSLRQRAGCRRRRGFNFAVRCDGTQPAKGGAEGLRDVYPEVMEVEQESSYLDLLFETDSEMIFRRHYEIMFLIHEDHFEEVDDIIKNLKDFVVEKKGVIWRVNDWGMRTLAYKIKKRGKRAAARANYVLMNIEMSPEALAELDKKLLTDDRIIRRMILQQKAGISEDCPAPPDYEAQRAAASRRGSEVDDEDEDEYEYEEVIEYVYEGDDVEDGEEVEYEEVVEMLEEEEEEEGEEEEEEAEIGKGEEGQRQTVAASG</sequence>
<organism evidence="3 4">
    <name type="scientific">Chara braunii</name>
    <name type="common">Braun's stonewort</name>
    <dbReference type="NCBI Taxonomy" id="69332"/>
    <lineage>
        <taxon>Eukaryota</taxon>
        <taxon>Viridiplantae</taxon>
        <taxon>Streptophyta</taxon>
        <taxon>Charophyceae</taxon>
        <taxon>Charales</taxon>
        <taxon>Characeae</taxon>
        <taxon>Chara</taxon>
    </lineage>
</organism>
<evidence type="ECO:0008006" key="5">
    <source>
        <dbReference type="Google" id="ProtNLM"/>
    </source>
</evidence>
<dbReference type="AlphaFoldDB" id="A0A388JNX9"/>
<keyword evidence="4" id="KW-1185">Reference proteome</keyword>
<dbReference type="Proteomes" id="UP000265515">
    <property type="component" value="Unassembled WGS sequence"/>
</dbReference>
<dbReference type="SUPFAM" id="SSF54995">
    <property type="entry name" value="Ribosomal protein S6"/>
    <property type="match status" value="1"/>
</dbReference>
<dbReference type="InterPro" id="IPR014717">
    <property type="entry name" value="Transl_elong_EF1B/ribsomal_bS6"/>
</dbReference>
<dbReference type="CDD" id="cd00473">
    <property type="entry name" value="bS6"/>
    <property type="match status" value="1"/>
</dbReference>
<evidence type="ECO:0000256" key="2">
    <source>
        <dbReference type="SAM" id="MobiDB-lite"/>
    </source>
</evidence>
<dbReference type="PROSITE" id="PS51257">
    <property type="entry name" value="PROKAR_LIPOPROTEIN"/>
    <property type="match status" value="1"/>
</dbReference>
<dbReference type="PANTHER" id="PTHR21011:SF1">
    <property type="entry name" value="SMALL RIBOSOMAL SUBUNIT PROTEIN BS6M"/>
    <property type="match status" value="1"/>
</dbReference>
<evidence type="ECO:0000313" key="4">
    <source>
        <dbReference type="Proteomes" id="UP000265515"/>
    </source>
</evidence>
<dbReference type="GO" id="GO:0006412">
    <property type="term" value="P:translation"/>
    <property type="evidence" value="ECO:0007669"/>
    <property type="project" value="InterPro"/>
</dbReference>
<dbReference type="Gene3D" id="3.30.70.60">
    <property type="match status" value="1"/>
</dbReference>
<accession>A0A388JNX9</accession>
<feature type="region of interest" description="Disordered" evidence="2">
    <location>
        <begin position="323"/>
        <end position="356"/>
    </location>
</feature>
<dbReference type="InterPro" id="IPR035980">
    <property type="entry name" value="Ribosomal_bS6_sf"/>
</dbReference>
<comment type="caution">
    <text evidence="3">The sequence shown here is derived from an EMBL/GenBank/DDBJ whole genome shotgun (WGS) entry which is preliminary data.</text>
</comment>
<dbReference type="OrthoDB" id="669828at2759"/>